<sequence length="357" mass="39538">MPIVQLNSVGYDTTQDLRRLIDKYNENFRQLDWLLNQKKLDGQNLSPQFYETIVESPDIMDAIQKAIEAALASLGASSIQSLNLNDAYIGVPYSQMLSVPTNEAATWEIVDGDLPSGIELAETGELTGTPTGPLDENGIPIPIPDDMYKVSSHMFAVYATTSVSEYFGVFYIDLCRKPGTGAGNGGIEKDPFRVVNLPSGIQGVYYKWTIQFSYGNNQKIKSVTVTNGKLPTGISIGFNNGKIGEIILNGRPTGEPDYVSFDYPFTINVLVEDSVTKETKTYSQSYEITINRISTNTEIPKMSKISISELACTITFENGNNRTLFFSRDGLGRINKITSDPEDQFFGKKLIIEYPEM</sequence>
<reference evidence="1 3" key="1">
    <citation type="submission" date="2015-07" db="EMBL/GenBank/DDBJ databases">
        <title>Fjat-14205 dsm 2895.</title>
        <authorList>
            <person name="Liu B."/>
            <person name="Wang J."/>
            <person name="Zhu Y."/>
            <person name="Liu G."/>
            <person name="Chen Q."/>
            <person name="Chen Z."/>
            <person name="Lan J."/>
            <person name="Che J."/>
            <person name="Ge C."/>
            <person name="Shi H."/>
            <person name="Pan Z."/>
            <person name="Liu X."/>
        </authorList>
    </citation>
    <scope>NUCLEOTIDE SEQUENCE [LARGE SCALE GENOMIC DNA]</scope>
    <source>
        <strain evidence="1 3">DSM 2895</strain>
    </source>
</reference>
<dbReference type="STRING" id="47500.AF333_10605"/>
<dbReference type="Gene3D" id="2.60.40.10">
    <property type="entry name" value="Immunoglobulins"/>
    <property type="match status" value="1"/>
</dbReference>
<dbReference type="EMBL" id="FNED01000046">
    <property type="protein sequence ID" value="SDK26555.1"/>
    <property type="molecule type" value="Genomic_DNA"/>
</dbReference>
<dbReference type="AlphaFoldDB" id="A0A0D1VE26"/>
<dbReference type="EMBL" id="LGUG01000004">
    <property type="protein sequence ID" value="KON95869.1"/>
    <property type="molecule type" value="Genomic_DNA"/>
</dbReference>
<organism evidence="1 3">
    <name type="scientific">Aneurinibacillus migulanus</name>
    <name type="common">Bacillus migulanus</name>
    <dbReference type="NCBI Taxonomy" id="47500"/>
    <lineage>
        <taxon>Bacteria</taxon>
        <taxon>Bacillati</taxon>
        <taxon>Bacillota</taxon>
        <taxon>Bacilli</taxon>
        <taxon>Bacillales</taxon>
        <taxon>Paenibacillaceae</taxon>
        <taxon>Aneurinibacillus group</taxon>
        <taxon>Aneurinibacillus</taxon>
    </lineage>
</organism>
<dbReference type="Proteomes" id="UP000182836">
    <property type="component" value="Unassembled WGS sequence"/>
</dbReference>
<evidence type="ECO:0000313" key="2">
    <source>
        <dbReference type="EMBL" id="SDK26555.1"/>
    </source>
</evidence>
<evidence type="ECO:0000313" key="1">
    <source>
        <dbReference type="EMBL" id="KON95869.1"/>
    </source>
</evidence>
<dbReference type="GeneID" id="42305647"/>
<proteinExistence type="predicted"/>
<reference evidence="2 4" key="2">
    <citation type="submission" date="2016-10" db="EMBL/GenBank/DDBJ databases">
        <authorList>
            <person name="de Groot N.N."/>
        </authorList>
    </citation>
    <scope>NUCLEOTIDE SEQUENCE [LARGE SCALE GENOMIC DNA]</scope>
    <source>
        <strain evidence="2 4">DSM 2895</strain>
    </source>
</reference>
<protein>
    <submittedName>
        <fullName evidence="1">Uncharacterized protein</fullName>
    </submittedName>
</protein>
<evidence type="ECO:0000313" key="3">
    <source>
        <dbReference type="Proteomes" id="UP000037269"/>
    </source>
</evidence>
<dbReference type="Proteomes" id="UP000037269">
    <property type="component" value="Unassembled WGS sequence"/>
</dbReference>
<gene>
    <name evidence="1" type="ORF">AF333_10605</name>
    <name evidence="2" type="ORF">SAMN04487909_14627</name>
</gene>
<keyword evidence="3" id="KW-1185">Reference proteome</keyword>
<evidence type="ECO:0000313" key="4">
    <source>
        <dbReference type="Proteomes" id="UP000182836"/>
    </source>
</evidence>
<dbReference type="RefSeq" id="WP_043064943.1">
    <property type="nucleotide sequence ID" value="NZ_BJOA01000186.1"/>
</dbReference>
<dbReference type="InterPro" id="IPR013783">
    <property type="entry name" value="Ig-like_fold"/>
</dbReference>
<dbReference type="PATRIC" id="fig|47500.8.peg.5329"/>
<name>A0A0D1VE26_ANEMI</name>
<accession>A0A0D1VE26</accession>